<dbReference type="SUPFAM" id="SSF55008">
    <property type="entry name" value="HMA, heavy metal-associated domain"/>
    <property type="match status" value="1"/>
</dbReference>
<dbReference type="PRINTS" id="PR00944">
    <property type="entry name" value="CUEXPORT"/>
</dbReference>
<dbReference type="InterPro" id="IPR049740">
    <property type="entry name" value="CopZ"/>
</dbReference>
<evidence type="ECO:0000256" key="2">
    <source>
        <dbReference type="ARBA" id="ARBA00015313"/>
    </source>
</evidence>
<evidence type="ECO:0000256" key="4">
    <source>
        <dbReference type="ARBA" id="ARBA00022723"/>
    </source>
</evidence>
<dbReference type="PANTHER" id="PTHR46594">
    <property type="entry name" value="P-TYPE CATION-TRANSPORTING ATPASE"/>
    <property type="match status" value="1"/>
</dbReference>
<comment type="caution">
    <text evidence="8">The sequence shown here is derived from an EMBL/GenBank/DDBJ whole genome shotgun (WGS) entry which is preliminary data.</text>
</comment>
<evidence type="ECO:0000313" key="8">
    <source>
        <dbReference type="EMBL" id="MFC7395361.1"/>
    </source>
</evidence>
<dbReference type="Pfam" id="PF00403">
    <property type="entry name" value="HMA"/>
    <property type="match status" value="1"/>
</dbReference>
<protein>
    <recommendedName>
        <fullName evidence="2">Copper chaperone CopZ</fullName>
    </recommendedName>
</protein>
<comment type="subcellular location">
    <subcellularLocation>
        <location evidence="1">Cytoplasm</location>
    </subcellularLocation>
</comment>
<reference evidence="9" key="1">
    <citation type="journal article" date="2019" name="Int. J. Syst. Evol. Microbiol.">
        <title>The Global Catalogue of Microorganisms (GCM) 10K type strain sequencing project: providing services to taxonomists for standard genome sequencing and annotation.</title>
        <authorList>
            <consortium name="The Broad Institute Genomics Platform"/>
            <consortium name="The Broad Institute Genome Sequencing Center for Infectious Disease"/>
            <person name="Wu L."/>
            <person name="Ma J."/>
        </authorList>
    </citation>
    <scope>NUCLEOTIDE SEQUENCE [LARGE SCALE GENOMIC DNA]</scope>
    <source>
        <strain evidence="9">CGMCC 1.16305</strain>
    </source>
</reference>
<gene>
    <name evidence="8" type="primary">copZ</name>
    <name evidence="8" type="ORF">ACFQRG_20850</name>
</gene>
<evidence type="ECO:0000256" key="3">
    <source>
        <dbReference type="ARBA" id="ARBA00022490"/>
    </source>
</evidence>
<keyword evidence="9" id="KW-1185">Reference proteome</keyword>
<keyword evidence="5" id="KW-0186">Copper</keyword>
<dbReference type="NCBIfam" id="TIGR00003">
    <property type="entry name" value="copper ion binding protein"/>
    <property type="match status" value="1"/>
</dbReference>
<accession>A0ABW2Q451</accession>
<keyword evidence="4" id="KW-0479">Metal-binding</keyword>
<dbReference type="InterPro" id="IPR006121">
    <property type="entry name" value="HMA_dom"/>
</dbReference>
<dbReference type="InterPro" id="IPR000428">
    <property type="entry name" value="Cu-bd"/>
</dbReference>
<dbReference type="InterPro" id="IPR006122">
    <property type="entry name" value="HMA_Cu_ion-bd"/>
</dbReference>
<evidence type="ECO:0000259" key="7">
    <source>
        <dbReference type="PROSITE" id="PS50846"/>
    </source>
</evidence>
<sequence>MENTTLNVQGMTCGHCEAAVTSALKELNGVSDVKVHLSEGKVDVSFDSSKVSIDQMKEAIEDQGYDVVA</sequence>
<dbReference type="PROSITE" id="PS01047">
    <property type="entry name" value="HMA_1"/>
    <property type="match status" value="1"/>
</dbReference>
<evidence type="ECO:0000256" key="6">
    <source>
        <dbReference type="ARBA" id="ARBA00023186"/>
    </source>
</evidence>
<dbReference type="InterPro" id="IPR017969">
    <property type="entry name" value="Heavy-metal-associated_CS"/>
</dbReference>
<dbReference type="InterPro" id="IPR036163">
    <property type="entry name" value="HMA_dom_sf"/>
</dbReference>
<evidence type="ECO:0000256" key="5">
    <source>
        <dbReference type="ARBA" id="ARBA00023008"/>
    </source>
</evidence>
<dbReference type="CDD" id="cd00371">
    <property type="entry name" value="HMA"/>
    <property type="match status" value="1"/>
</dbReference>
<dbReference type="PANTHER" id="PTHR46594:SF4">
    <property type="entry name" value="P-TYPE CATION-TRANSPORTING ATPASE"/>
    <property type="match status" value="1"/>
</dbReference>
<dbReference type="Gene3D" id="3.30.70.100">
    <property type="match status" value="1"/>
</dbReference>
<dbReference type="PROSITE" id="PS50846">
    <property type="entry name" value="HMA_2"/>
    <property type="match status" value="1"/>
</dbReference>
<dbReference type="Proteomes" id="UP001596505">
    <property type="component" value="Unassembled WGS sequence"/>
</dbReference>
<evidence type="ECO:0000256" key="1">
    <source>
        <dbReference type="ARBA" id="ARBA00004496"/>
    </source>
</evidence>
<dbReference type="NCBIfam" id="NF033795">
    <property type="entry name" value="chaper_CopZ_Bs"/>
    <property type="match status" value="1"/>
</dbReference>
<feature type="domain" description="HMA" evidence="7">
    <location>
        <begin position="2"/>
        <end position="68"/>
    </location>
</feature>
<dbReference type="EMBL" id="JBHTCO010000044">
    <property type="protein sequence ID" value="MFC7395361.1"/>
    <property type="molecule type" value="Genomic_DNA"/>
</dbReference>
<name>A0ABW2Q451_9BACL</name>
<organism evidence="8 9">
    <name type="scientific">Scopulibacillus cellulosilyticus</name>
    <dbReference type="NCBI Taxonomy" id="2665665"/>
    <lineage>
        <taxon>Bacteria</taxon>
        <taxon>Bacillati</taxon>
        <taxon>Bacillota</taxon>
        <taxon>Bacilli</taxon>
        <taxon>Bacillales</taxon>
        <taxon>Sporolactobacillaceae</taxon>
        <taxon>Scopulibacillus</taxon>
    </lineage>
</organism>
<keyword evidence="6" id="KW-0143">Chaperone</keyword>
<dbReference type="RefSeq" id="WP_380969838.1">
    <property type="nucleotide sequence ID" value="NZ_JBHTCO010000044.1"/>
</dbReference>
<proteinExistence type="predicted"/>
<evidence type="ECO:0000313" key="9">
    <source>
        <dbReference type="Proteomes" id="UP001596505"/>
    </source>
</evidence>
<keyword evidence="3" id="KW-0963">Cytoplasm</keyword>